<dbReference type="AlphaFoldDB" id="A0A9P6UAH9"/>
<organism evidence="5 6">
    <name type="scientific">Actinomortierella ambigua</name>
    <dbReference type="NCBI Taxonomy" id="1343610"/>
    <lineage>
        <taxon>Eukaryota</taxon>
        <taxon>Fungi</taxon>
        <taxon>Fungi incertae sedis</taxon>
        <taxon>Mucoromycota</taxon>
        <taxon>Mortierellomycotina</taxon>
        <taxon>Mortierellomycetes</taxon>
        <taxon>Mortierellales</taxon>
        <taxon>Mortierellaceae</taxon>
        <taxon>Actinomortierella</taxon>
    </lineage>
</organism>
<sequence>MADTKKALDGGGSAAMLALAAELSKHSANFQRIKQAGGIRAPKATKKSTLWQDTGLQKRQKFGSPGTLGGAREKKKKSKNENKSSPNKRLADHDYDERETPAADQRRMEALERKAQIYEAIKRGEKVPDRIRDELLIEHDRDDESDDDDDDNNDSYRRGHLSARQRAAEREDYERRLREREERASGKLKHDPWVEYEDEFGRTRLVRQSELPPPPPPPREQPGIRNPANPFPVFRPQDMAAPPPTRSSLYGEYDPSSSKTGRATHYDSKMERRAQGVGFFTFSKNEDERRAQMEELRNLRAETERMQSSQMSIFDKRRADIAARKLKIQAKREKSLANTLTAPTTA</sequence>
<evidence type="ECO:0000313" key="5">
    <source>
        <dbReference type="EMBL" id="KAG0266558.1"/>
    </source>
</evidence>
<keyword evidence="1 2" id="KW-0175">Coiled coil</keyword>
<reference evidence="5" key="1">
    <citation type="journal article" date="2020" name="Fungal Divers.">
        <title>Resolving the Mortierellaceae phylogeny through synthesis of multi-gene phylogenetics and phylogenomics.</title>
        <authorList>
            <person name="Vandepol N."/>
            <person name="Liber J."/>
            <person name="Desiro A."/>
            <person name="Na H."/>
            <person name="Kennedy M."/>
            <person name="Barry K."/>
            <person name="Grigoriev I.V."/>
            <person name="Miller A.N."/>
            <person name="O'Donnell K."/>
            <person name="Stajich J.E."/>
            <person name="Bonito G."/>
        </authorList>
    </citation>
    <scope>NUCLEOTIDE SEQUENCE</scope>
    <source>
        <strain evidence="5">BC1065</strain>
    </source>
</reference>
<feature type="compositionally biased region" description="Basic and acidic residues" evidence="3">
    <location>
        <begin position="89"/>
        <end position="142"/>
    </location>
</feature>
<dbReference type="InterPro" id="IPR057464">
    <property type="entry name" value="CCDC174_GRSR"/>
</dbReference>
<feature type="compositionally biased region" description="Acidic residues" evidence="3">
    <location>
        <begin position="143"/>
        <end position="153"/>
    </location>
</feature>
<evidence type="ECO:0000256" key="3">
    <source>
        <dbReference type="SAM" id="MobiDB-lite"/>
    </source>
</evidence>
<evidence type="ECO:0000256" key="2">
    <source>
        <dbReference type="SAM" id="Coils"/>
    </source>
</evidence>
<feature type="coiled-coil region" evidence="2">
    <location>
        <begin position="282"/>
        <end position="309"/>
    </location>
</feature>
<feature type="compositionally biased region" description="Polar residues" evidence="3">
    <location>
        <begin position="47"/>
        <end position="57"/>
    </location>
</feature>
<dbReference type="EMBL" id="JAAAJB010000091">
    <property type="protein sequence ID" value="KAG0266558.1"/>
    <property type="molecule type" value="Genomic_DNA"/>
</dbReference>
<name>A0A9P6UAH9_9FUNG</name>
<dbReference type="OrthoDB" id="333551at2759"/>
<dbReference type="Proteomes" id="UP000807716">
    <property type="component" value="Unassembled WGS sequence"/>
</dbReference>
<dbReference type="Pfam" id="PF25449">
    <property type="entry name" value="CCDC174_GRSR"/>
    <property type="match status" value="1"/>
</dbReference>
<protein>
    <recommendedName>
        <fullName evidence="4">CCDC174 alpha/beta GRSR domain-containing protein</fullName>
    </recommendedName>
</protein>
<evidence type="ECO:0000256" key="1">
    <source>
        <dbReference type="ARBA" id="ARBA00023054"/>
    </source>
</evidence>
<proteinExistence type="predicted"/>
<dbReference type="PANTHER" id="PTHR15885">
    <property type="entry name" value="COILED-COIL DOMAIN-CONTAINING PROTEIN 174"/>
    <property type="match status" value="1"/>
</dbReference>
<keyword evidence="6" id="KW-1185">Reference proteome</keyword>
<dbReference type="InterPro" id="IPR025066">
    <property type="entry name" value="CCDC174-like"/>
</dbReference>
<evidence type="ECO:0000313" key="6">
    <source>
        <dbReference type="Proteomes" id="UP000807716"/>
    </source>
</evidence>
<feature type="compositionally biased region" description="Pro residues" evidence="3">
    <location>
        <begin position="211"/>
        <end position="220"/>
    </location>
</feature>
<accession>A0A9P6UAH9</accession>
<comment type="caution">
    <text evidence="5">The sequence shown here is derived from an EMBL/GenBank/DDBJ whole genome shotgun (WGS) entry which is preliminary data.</text>
</comment>
<dbReference type="Pfam" id="PF13300">
    <property type="entry name" value="DUF4078"/>
    <property type="match status" value="1"/>
</dbReference>
<feature type="region of interest" description="Disordered" evidence="3">
    <location>
        <begin position="34"/>
        <end position="270"/>
    </location>
</feature>
<gene>
    <name evidence="5" type="ORF">DFQ27_009668</name>
</gene>
<feature type="compositionally biased region" description="Basic and acidic residues" evidence="3">
    <location>
        <begin position="166"/>
        <end position="193"/>
    </location>
</feature>
<feature type="domain" description="CCDC174 alpha/beta GRSR" evidence="4">
    <location>
        <begin position="193"/>
        <end position="212"/>
    </location>
</feature>
<dbReference type="PANTHER" id="PTHR15885:SF1">
    <property type="entry name" value="COILED-COIL DOMAIN-CONTAINING PROTEIN 174"/>
    <property type="match status" value="1"/>
</dbReference>
<dbReference type="GO" id="GO:0005634">
    <property type="term" value="C:nucleus"/>
    <property type="evidence" value="ECO:0007669"/>
    <property type="project" value="TreeGrafter"/>
</dbReference>
<evidence type="ECO:0000259" key="4">
    <source>
        <dbReference type="Pfam" id="PF25449"/>
    </source>
</evidence>